<evidence type="ECO:0000256" key="2">
    <source>
        <dbReference type="ARBA" id="ARBA00007090"/>
    </source>
</evidence>
<proteinExistence type="inferred from homology"/>
<dbReference type="EMBL" id="MFJV01000001">
    <property type="protein sequence ID" value="OGG24164.1"/>
    <property type="molecule type" value="Genomic_DNA"/>
</dbReference>
<keyword evidence="12 17" id="KW-0472">Membrane</keyword>
<comment type="catalytic activity">
    <reaction evidence="16">
        <text>[GlcNAc-(1-&gt;4)-Mur2Ac(oyl-L-Ala-gamma-D-Glu-L-Lys-D-Ala-D-Ala)](n)-di-trans,octa-cis-undecaprenyl diphosphate + beta-D-GlcNAc-(1-&gt;4)-Mur2Ac(oyl-L-Ala-gamma-D-Glu-L-Lys-D-Ala-D-Ala)-di-trans,octa-cis-undecaprenyl diphosphate = [GlcNAc-(1-&gt;4)-Mur2Ac(oyl-L-Ala-gamma-D-Glu-L-Lys-D-Ala-D-Ala)](n+1)-di-trans,octa-cis-undecaprenyl diphosphate + di-trans,octa-cis-undecaprenyl diphosphate + H(+)</text>
        <dbReference type="Rhea" id="RHEA:23708"/>
        <dbReference type="Rhea" id="RHEA-COMP:9602"/>
        <dbReference type="Rhea" id="RHEA-COMP:9603"/>
        <dbReference type="ChEBI" id="CHEBI:15378"/>
        <dbReference type="ChEBI" id="CHEBI:58405"/>
        <dbReference type="ChEBI" id="CHEBI:60033"/>
        <dbReference type="ChEBI" id="CHEBI:78435"/>
        <dbReference type="EC" id="2.4.99.28"/>
    </reaction>
</comment>
<dbReference type="GO" id="GO:0006508">
    <property type="term" value="P:proteolysis"/>
    <property type="evidence" value="ECO:0007669"/>
    <property type="project" value="UniProtKB-KW"/>
</dbReference>
<comment type="caution">
    <text evidence="20">The sequence shown here is derived from an EMBL/GenBank/DDBJ whole genome shotgun (WGS) entry which is preliminary data.</text>
</comment>
<evidence type="ECO:0000256" key="14">
    <source>
        <dbReference type="ARBA" id="ARBA00023316"/>
    </source>
</evidence>
<keyword evidence="8" id="KW-0808">Transferase</keyword>
<evidence type="ECO:0000256" key="9">
    <source>
        <dbReference type="ARBA" id="ARBA00022801"/>
    </source>
</evidence>
<evidence type="ECO:0000256" key="6">
    <source>
        <dbReference type="ARBA" id="ARBA00022670"/>
    </source>
</evidence>
<keyword evidence="17" id="KW-1133">Transmembrane helix</keyword>
<keyword evidence="17" id="KW-0812">Transmembrane</keyword>
<evidence type="ECO:0000256" key="16">
    <source>
        <dbReference type="ARBA" id="ARBA00049902"/>
    </source>
</evidence>
<keyword evidence="10" id="KW-0133">Cell shape</keyword>
<dbReference type="GO" id="GO:0005886">
    <property type="term" value="C:plasma membrane"/>
    <property type="evidence" value="ECO:0007669"/>
    <property type="project" value="UniProtKB-SubCell"/>
</dbReference>
<dbReference type="InterPro" id="IPR023346">
    <property type="entry name" value="Lysozyme-like_dom_sf"/>
</dbReference>
<dbReference type="GO" id="GO:0008955">
    <property type="term" value="F:peptidoglycan glycosyltransferase activity"/>
    <property type="evidence" value="ECO:0007669"/>
    <property type="project" value="UniProtKB-EC"/>
</dbReference>
<evidence type="ECO:0000256" key="1">
    <source>
        <dbReference type="ARBA" id="ARBA00004236"/>
    </source>
</evidence>
<comment type="subcellular location">
    <subcellularLocation>
        <location evidence="1">Cell membrane</location>
    </subcellularLocation>
</comment>
<dbReference type="Gene3D" id="1.10.3810.10">
    <property type="entry name" value="Biosynthetic peptidoglycan transglycosylase-like"/>
    <property type="match status" value="1"/>
</dbReference>
<dbReference type="GO" id="GO:0008360">
    <property type="term" value="P:regulation of cell shape"/>
    <property type="evidence" value="ECO:0007669"/>
    <property type="project" value="UniProtKB-KW"/>
</dbReference>
<dbReference type="InterPro" id="IPR001264">
    <property type="entry name" value="Glyco_trans_51"/>
</dbReference>
<comment type="catalytic activity">
    <reaction evidence="15">
        <text>Preferential cleavage: (Ac)2-L-Lys-D-Ala-|-D-Ala. Also transpeptidation of peptidyl-alanyl moieties that are N-acyl substituents of D-alanine.</text>
        <dbReference type="EC" id="3.4.16.4"/>
    </reaction>
</comment>
<dbReference type="InterPro" id="IPR036950">
    <property type="entry name" value="PBP_transglycosylase"/>
</dbReference>
<evidence type="ECO:0000256" key="4">
    <source>
        <dbReference type="ARBA" id="ARBA00022475"/>
    </source>
</evidence>
<dbReference type="AlphaFoldDB" id="A0A1F6AHH1"/>
<dbReference type="Pfam" id="PF00912">
    <property type="entry name" value="Transgly"/>
    <property type="match status" value="1"/>
</dbReference>
<dbReference type="GO" id="GO:0009252">
    <property type="term" value="P:peptidoglycan biosynthetic process"/>
    <property type="evidence" value="ECO:0007669"/>
    <property type="project" value="UniProtKB-KW"/>
</dbReference>
<dbReference type="SUPFAM" id="SSF53955">
    <property type="entry name" value="Lysozyme-like"/>
    <property type="match status" value="1"/>
</dbReference>
<reference evidence="20 21" key="1">
    <citation type="journal article" date="2016" name="Nat. Commun.">
        <title>Thousands of microbial genomes shed light on interconnected biogeochemical processes in an aquifer system.</title>
        <authorList>
            <person name="Anantharaman K."/>
            <person name="Brown C.T."/>
            <person name="Hug L.A."/>
            <person name="Sharon I."/>
            <person name="Castelle C.J."/>
            <person name="Probst A.J."/>
            <person name="Thomas B.C."/>
            <person name="Singh A."/>
            <person name="Wilkins M.J."/>
            <person name="Karaoz U."/>
            <person name="Brodie E.L."/>
            <person name="Williams K.H."/>
            <person name="Hubbard S.S."/>
            <person name="Banfield J.F."/>
        </authorList>
    </citation>
    <scope>NUCLEOTIDE SEQUENCE [LARGE SCALE GENOMIC DNA]</scope>
</reference>
<dbReference type="Pfam" id="PF00905">
    <property type="entry name" value="Transpeptidase"/>
    <property type="match status" value="1"/>
</dbReference>
<evidence type="ECO:0000256" key="17">
    <source>
        <dbReference type="SAM" id="Phobius"/>
    </source>
</evidence>
<comment type="similarity">
    <text evidence="3">In the N-terminal section; belongs to the glycosyltransferase 51 family.</text>
</comment>
<keyword evidence="5" id="KW-0121">Carboxypeptidase</keyword>
<evidence type="ECO:0000256" key="13">
    <source>
        <dbReference type="ARBA" id="ARBA00023268"/>
    </source>
</evidence>
<dbReference type="FunFam" id="1.10.3810.10:FF:000001">
    <property type="entry name" value="Penicillin-binding protein 1A"/>
    <property type="match status" value="1"/>
</dbReference>
<dbReference type="Gene3D" id="3.40.710.10">
    <property type="entry name" value="DD-peptidase/beta-lactamase superfamily"/>
    <property type="match status" value="1"/>
</dbReference>
<evidence type="ECO:0000256" key="7">
    <source>
        <dbReference type="ARBA" id="ARBA00022676"/>
    </source>
</evidence>
<evidence type="ECO:0000256" key="10">
    <source>
        <dbReference type="ARBA" id="ARBA00022960"/>
    </source>
</evidence>
<evidence type="ECO:0000256" key="11">
    <source>
        <dbReference type="ARBA" id="ARBA00022984"/>
    </source>
</evidence>
<feature type="domain" description="Glycosyl transferase family 51" evidence="19">
    <location>
        <begin position="62"/>
        <end position="234"/>
    </location>
</feature>
<keyword evidence="11" id="KW-0573">Peptidoglycan synthesis</keyword>
<dbReference type="PANTHER" id="PTHR32282:SF11">
    <property type="entry name" value="PENICILLIN-BINDING PROTEIN 1B"/>
    <property type="match status" value="1"/>
</dbReference>
<keyword evidence="9" id="KW-0378">Hydrolase</keyword>
<dbReference type="GO" id="GO:0009002">
    <property type="term" value="F:serine-type D-Ala-D-Ala carboxypeptidase activity"/>
    <property type="evidence" value="ECO:0007669"/>
    <property type="project" value="UniProtKB-EC"/>
</dbReference>
<dbReference type="SUPFAM" id="SSF56601">
    <property type="entry name" value="beta-lactamase/transpeptidase-like"/>
    <property type="match status" value="1"/>
</dbReference>
<dbReference type="GO" id="GO:0030288">
    <property type="term" value="C:outer membrane-bounded periplasmic space"/>
    <property type="evidence" value="ECO:0007669"/>
    <property type="project" value="TreeGrafter"/>
</dbReference>
<dbReference type="PANTHER" id="PTHR32282">
    <property type="entry name" value="BINDING PROTEIN TRANSPEPTIDASE, PUTATIVE-RELATED"/>
    <property type="match status" value="1"/>
</dbReference>
<gene>
    <name evidence="20" type="ORF">A3A79_03155</name>
</gene>
<organism evidence="20 21">
    <name type="scientific">Candidatus Gottesmanbacteria bacterium RIFCSPLOWO2_01_FULL_43_11b</name>
    <dbReference type="NCBI Taxonomy" id="1798392"/>
    <lineage>
        <taxon>Bacteria</taxon>
        <taxon>Candidatus Gottesmaniibacteriota</taxon>
    </lineage>
</organism>
<keyword evidence="6" id="KW-0645">Protease</keyword>
<evidence type="ECO:0000256" key="3">
    <source>
        <dbReference type="ARBA" id="ARBA00007739"/>
    </source>
</evidence>
<feature type="domain" description="Penicillin-binding protein transpeptidase" evidence="18">
    <location>
        <begin position="321"/>
        <end position="615"/>
    </location>
</feature>
<dbReference type="GO" id="GO:0008658">
    <property type="term" value="F:penicillin binding"/>
    <property type="evidence" value="ECO:0007669"/>
    <property type="project" value="InterPro"/>
</dbReference>
<feature type="transmembrane region" description="Helical" evidence="17">
    <location>
        <begin position="12"/>
        <end position="32"/>
    </location>
</feature>
<evidence type="ECO:0000256" key="12">
    <source>
        <dbReference type="ARBA" id="ARBA00023136"/>
    </source>
</evidence>
<evidence type="ECO:0000256" key="15">
    <source>
        <dbReference type="ARBA" id="ARBA00034000"/>
    </source>
</evidence>
<evidence type="ECO:0000259" key="18">
    <source>
        <dbReference type="Pfam" id="PF00905"/>
    </source>
</evidence>
<keyword evidence="14" id="KW-0961">Cell wall biogenesis/degradation</keyword>
<keyword evidence="13" id="KW-0511">Multifunctional enzyme</keyword>
<sequence>MRITILKKWRKRLPYLFWLLPIALVLFSYLLILKDLPSPTKLGAYDIPLSTKIYDRNGNLLFDIFAEENRTPVALSDIPDYVQQATIAIEDKDFYRHGGINPIGGMLRALYATITGKRLQGGSTITQQLVKSALLTPERTVTRKIKEIILAFWVEMLYPKNKILELYLNQVPYGGTAWGIETASEKYFDKSVGELTLAEAALLAGLPQAPTLYSPYGAYPELSKTRQQEVLRRMVEDGYITQEEADNASKQEFTFKQETGIKAPHFVMYVKQLLVDQFGEALVERGGLKVTTTLDLDLQEYAQTTVSAEVEKLMSLRVTNGAALITKPATGEILAMVGSTDYFASPSGSFNVTTGLRQPGSSIKPINYAIGIENREITLATMFLDIPSCFANINQPAYCPKNYDGKFHGPVQARFALGNSYNIPAVKMLYLNSVHTMVASASAFGLDTITDPARYGLSLTLGGGEVRMTDMAEAFSVFANAGIRHDLVAILKVIDKDGKILDEYKDPNLDKDVPSQLLLTGERVVSTETAFLMSHILLDNNARSAAFGSGSSLVIPGHAVSVKTGTTDDLRDNWTVGYTPQYLTVTWVGNNDNTPMNQALVSGITGAAPIWNKLMHKVLEGKADIWPKQPENIVNAQICELSGLLPAGEGQCAVRTEFFIKGTVPAEVENIKQQVIIDKDTSDIVEPNKPDANVEIQEHQVVRDALGTTWCLDCVHDETKPILIK</sequence>
<protein>
    <submittedName>
        <fullName evidence="20">Uncharacterized protein</fullName>
    </submittedName>
</protein>
<evidence type="ECO:0000259" key="19">
    <source>
        <dbReference type="Pfam" id="PF00912"/>
    </source>
</evidence>
<evidence type="ECO:0000313" key="20">
    <source>
        <dbReference type="EMBL" id="OGG24164.1"/>
    </source>
</evidence>
<dbReference type="GO" id="GO:0071555">
    <property type="term" value="P:cell wall organization"/>
    <property type="evidence" value="ECO:0007669"/>
    <property type="project" value="UniProtKB-KW"/>
</dbReference>
<dbReference type="InterPro" id="IPR001460">
    <property type="entry name" value="PCN-bd_Tpept"/>
</dbReference>
<evidence type="ECO:0000256" key="5">
    <source>
        <dbReference type="ARBA" id="ARBA00022645"/>
    </source>
</evidence>
<keyword evidence="4" id="KW-1003">Cell membrane</keyword>
<dbReference type="STRING" id="1798392.A3A79_03155"/>
<comment type="similarity">
    <text evidence="2">In the C-terminal section; belongs to the transpeptidase family.</text>
</comment>
<accession>A0A1F6AHH1</accession>
<dbReference type="InterPro" id="IPR012338">
    <property type="entry name" value="Beta-lactam/transpept-like"/>
</dbReference>
<evidence type="ECO:0000256" key="8">
    <source>
        <dbReference type="ARBA" id="ARBA00022679"/>
    </source>
</evidence>
<evidence type="ECO:0000313" key="21">
    <source>
        <dbReference type="Proteomes" id="UP000178759"/>
    </source>
</evidence>
<dbReference type="Proteomes" id="UP000178759">
    <property type="component" value="Unassembled WGS sequence"/>
</dbReference>
<keyword evidence="7" id="KW-0328">Glycosyltransferase</keyword>
<dbReference type="InterPro" id="IPR050396">
    <property type="entry name" value="Glycosyltr_51/Transpeptidase"/>
</dbReference>
<name>A0A1F6AHH1_9BACT</name>